<comment type="caution">
    <text evidence="3">The sequence shown here is derived from an EMBL/GenBank/DDBJ whole genome shotgun (WGS) entry which is preliminary data.</text>
</comment>
<evidence type="ECO:0000256" key="2">
    <source>
        <dbReference type="SAM" id="SignalP"/>
    </source>
</evidence>
<evidence type="ECO:0000313" key="4">
    <source>
        <dbReference type="Proteomes" id="UP001497497"/>
    </source>
</evidence>
<evidence type="ECO:0000256" key="1">
    <source>
        <dbReference type="SAM" id="MobiDB-lite"/>
    </source>
</evidence>
<feature type="compositionally biased region" description="Polar residues" evidence="1">
    <location>
        <begin position="36"/>
        <end position="45"/>
    </location>
</feature>
<feature type="chain" id="PRO_5043909526" evidence="2">
    <location>
        <begin position="24"/>
        <end position="99"/>
    </location>
</feature>
<reference evidence="3 4" key="1">
    <citation type="submission" date="2024-04" db="EMBL/GenBank/DDBJ databases">
        <authorList>
            <consortium name="Genoscope - CEA"/>
            <person name="William W."/>
        </authorList>
    </citation>
    <scope>NUCLEOTIDE SEQUENCE [LARGE SCALE GENOMIC DNA]</scope>
</reference>
<gene>
    <name evidence="3" type="ORF">GSLYS_00009548001</name>
</gene>
<dbReference type="EMBL" id="CAXITT010000206">
    <property type="protein sequence ID" value="CAL1535588.1"/>
    <property type="molecule type" value="Genomic_DNA"/>
</dbReference>
<keyword evidence="4" id="KW-1185">Reference proteome</keyword>
<feature type="region of interest" description="Disordered" evidence="1">
    <location>
        <begin position="23"/>
        <end position="53"/>
    </location>
</feature>
<keyword evidence="2" id="KW-0732">Signal</keyword>
<organism evidence="3 4">
    <name type="scientific">Lymnaea stagnalis</name>
    <name type="common">Great pond snail</name>
    <name type="synonym">Helix stagnalis</name>
    <dbReference type="NCBI Taxonomy" id="6523"/>
    <lineage>
        <taxon>Eukaryota</taxon>
        <taxon>Metazoa</taxon>
        <taxon>Spiralia</taxon>
        <taxon>Lophotrochozoa</taxon>
        <taxon>Mollusca</taxon>
        <taxon>Gastropoda</taxon>
        <taxon>Heterobranchia</taxon>
        <taxon>Euthyneura</taxon>
        <taxon>Panpulmonata</taxon>
        <taxon>Hygrophila</taxon>
        <taxon>Lymnaeoidea</taxon>
        <taxon>Lymnaeidae</taxon>
        <taxon>Lymnaea</taxon>
    </lineage>
</organism>
<evidence type="ECO:0000313" key="3">
    <source>
        <dbReference type="EMBL" id="CAL1535588.1"/>
    </source>
</evidence>
<name>A0AAV2HQ09_LYMST</name>
<sequence>MSSCRLTTLYLLVALVLIEASLSAPSSRSRTRRSTAWNSDDSLVTQDDEQSGANDWGLLDQLLTRPTKRQWCRKGLTYNHVLGSCMLSFAALRGRGKGY</sequence>
<dbReference type="AlphaFoldDB" id="A0AAV2HQ09"/>
<accession>A0AAV2HQ09</accession>
<feature type="signal peptide" evidence="2">
    <location>
        <begin position="1"/>
        <end position="23"/>
    </location>
</feature>
<protein>
    <submittedName>
        <fullName evidence="3">Uncharacterized protein</fullName>
    </submittedName>
</protein>
<proteinExistence type="predicted"/>
<dbReference type="Proteomes" id="UP001497497">
    <property type="component" value="Unassembled WGS sequence"/>
</dbReference>